<dbReference type="PROSITE" id="PS50867">
    <property type="entry name" value="PRE_SET"/>
    <property type="match status" value="1"/>
</dbReference>
<dbReference type="GO" id="GO:0008270">
    <property type="term" value="F:zinc ion binding"/>
    <property type="evidence" value="ECO:0007669"/>
    <property type="project" value="InterPro"/>
</dbReference>
<evidence type="ECO:0000256" key="3">
    <source>
        <dbReference type="ARBA" id="ARBA00022454"/>
    </source>
</evidence>
<reference evidence="12" key="1">
    <citation type="submission" date="2016-04" db="EMBL/GenBank/DDBJ databases">
        <title>Cephalotus genome sequencing.</title>
        <authorList>
            <person name="Fukushima K."/>
            <person name="Hasebe M."/>
            <person name="Fang X."/>
        </authorList>
    </citation>
    <scope>NUCLEOTIDE SEQUENCE [LARGE SCALE GENOMIC DNA]</scope>
    <source>
        <strain evidence="12">cv. St1</strain>
    </source>
</reference>
<dbReference type="SMART" id="SM00317">
    <property type="entry name" value="SET"/>
    <property type="match status" value="1"/>
</dbReference>
<dbReference type="PROSITE" id="PS50280">
    <property type="entry name" value="SET"/>
    <property type="match status" value="1"/>
</dbReference>
<dbReference type="CDD" id="cd10538">
    <property type="entry name" value="SET_SETDB-like"/>
    <property type="match status" value="1"/>
</dbReference>
<sequence length="853" mass="96254">MAPSPRLVKAFRAMRDIGISEDKTKPVLKKLLKVYERNWELIEEENYRALADAIFEEEDSQVLKQNERKNADDENLEEALVQGDSERPLKRLRLRYQERQATPSLSICESMLSEALLKRPKLEEDELLGNSSHWHSLDKTKSAQHNVENGRTETQPVSSQSHTRNMGKQPLSPKPLAVQKLSHLQSCTLGRTEPCATGGSEPNSLSSHIHAGNKGKQPFTPPAVHTKNPKGMVEPGIILLPRQKIPSTLVLIEPKEEPFTDDINANNIPQPIAEFRPDLLSKADYPAGNALMRKSCYEEPPASLEVDTENTGDGENRSNCELTTIPEDSPPSLEIASSPLGEVKISLSCVSALRRPNFHMPTLDELKESMEEKCLRSYKIVDPNFSFIKLMTDMCGCFLDLATNQSHESQEGLSNTLDLLKKSSVRDALRADDCLKNICKGSSTSNGSVDIQCPVEVSAPYIPRSLQFINDIESHIRVSKELILNGYAEIAKGREFKDSDSSNLGTLVVVPQCELTPDELRSLHDVNDITKGEEGVKISWRNEINNERPPSFHYIPKNMVFQNAHVNFPLSRIGETNCCSTCFGDCLSSVVPCACAHETGREFAYTSEGLVKEEILNDRIFMTREKQNLLFCRECPVEKSKNEDILEACKGHLERKIIKECWCKCGCIKQCGNRVVQRGIICKLQVFLTSDGKGWGIRTLEKLPKGAFVCEFVGEILTIRELYERRMQNTNSGKHTCPVLLDAFWVPKGVARDEEVLCLDASFYGNVARFINHRCLDANLIEMPVEVETPDHYYYHLALFTTREVDAMEELTWDYGIDFDDHDHPVKAFRCQCGSKFCRNMKRLHRSRFSSAR</sequence>
<evidence type="ECO:0000256" key="1">
    <source>
        <dbReference type="ARBA" id="ARBA00004123"/>
    </source>
</evidence>
<dbReference type="InterPro" id="IPR025776">
    <property type="entry name" value="SUVR4/1/2"/>
</dbReference>
<evidence type="ECO:0000313" key="12">
    <source>
        <dbReference type="Proteomes" id="UP000187406"/>
    </source>
</evidence>
<name>A0A1Q3CP52_CEPFO</name>
<dbReference type="AlphaFoldDB" id="A0A1Q3CP52"/>
<feature type="region of interest" description="Disordered" evidence="8">
    <location>
        <begin position="133"/>
        <end position="173"/>
    </location>
</feature>
<accession>A0A1Q3CP52</accession>
<evidence type="ECO:0000256" key="8">
    <source>
        <dbReference type="SAM" id="MobiDB-lite"/>
    </source>
</evidence>
<evidence type="ECO:0000256" key="7">
    <source>
        <dbReference type="ARBA" id="ARBA00023242"/>
    </source>
</evidence>
<protein>
    <submittedName>
        <fullName evidence="11">SET domain-containing protein/Pre-SET domain-containing protein/WIYLD domain-containing protein</fullName>
    </submittedName>
</protein>
<dbReference type="Pfam" id="PF00856">
    <property type="entry name" value="SET"/>
    <property type="match status" value="1"/>
</dbReference>
<feature type="compositionally biased region" description="Polar residues" evidence="8">
    <location>
        <begin position="143"/>
        <end position="166"/>
    </location>
</feature>
<dbReference type="SMART" id="SM00468">
    <property type="entry name" value="PreSET"/>
    <property type="match status" value="1"/>
</dbReference>
<dbReference type="GO" id="GO:0042054">
    <property type="term" value="F:histone methyltransferase activity"/>
    <property type="evidence" value="ECO:0007669"/>
    <property type="project" value="InterPro"/>
</dbReference>
<keyword evidence="4" id="KW-0808">Transferase</keyword>
<dbReference type="PANTHER" id="PTHR46450:SF1">
    <property type="entry name" value="INACTIVE HISTONE-LYSINE N-METHYLTRANSFERASE SUVR1-RELATED"/>
    <property type="match status" value="1"/>
</dbReference>
<dbReference type="SUPFAM" id="SSF82199">
    <property type="entry name" value="SET domain"/>
    <property type="match status" value="1"/>
</dbReference>
<dbReference type="PANTHER" id="PTHR46450">
    <property type="entry name" value="INACTIVE HISTONE-LYSINE N-METHYLTRANSFERASE SUVR1-RELATED"/>
    <property type="match status" value="1"/>
</dbReference>
<evidence type="ECO:0000256" key="5">
    <source>
        <dbReference type="ARBA" id="ARBA00022723"/>
    </source>
</evidence>
<dbReference type="FunFam" id="2.170.270.10:FF:000046">
    <property type="entry name" value="SET-domain containing protein lysine methyltransferase family protein"/>
    <property type="match status" value="1"/>
</dbReference>
<comment type="subcellular location">
    <subcellularLocation>
        <location evidence="2">Chromosome</location>
    </subcellularLocation>
    <subcellularLocation>
        <location evidence="1">Nucleus</location>
    </subcellularLocation>
</comment>
<gene>
    <name evidence="11" type="ORF">CFOL_v3_25497</name>
</gene>
<dbReference type="InParanoid" id="A0A1Q3CP52"/>
<keyword evidence="7" id="KW-0539">Nucleus</keyword>
<evidence type="ECO:0000256" key="4">
    <source>
        <dbReference type="ARBA" id="ARBA00022679"/>
    </source>
</evidence>
<dbReference type="OrthoDB" id="308383at2759"/>
<feature type="compositionally biased region" description="Polar residues" evidence="8">
    <location>
        <begin position="313"/>
        <end position="322"/>
    </location>
</feature>
<dbReference type="InterPro" id="IPR046341">
    <property type="entry name" value="SET_dom_sf"/>
</dbReference>
<dbReference type="FunCoup" id="A0A1Q3CP52">
    <property type="interactions" value="827"/>
</dbReference>
<comment type="caution">
    <text evidence="11">The sequence shown here is derived from an EMBL/GenBank/DDBJ whole genome shotgun (WGS) entry which is preliminary data.</text>
</comment>
<keyword evidence="6" id="KW-0862">Zinc</keyword>
<dbReference type="InterPro" id="IPR007728">
    <property type="entry name" value="Pre-SET_dom"/>
</dbReference>
<feature type="domain" description="SET" evidence="9">
    <location>
        <begin position="682"/>
        <end position="816"/>
    </location>
</feature>
<dbReference type="Gene3D" id="1.10.8.850">
    <property type="entry name" value="Histone-lysine N methyltransferase , C-terminal domain-like"/>
    <property type="match status" value="1"/>
</dbReference>
<keyword evidence="12" id="KW-1185">Reference proteome</keyword>
<dbReference type="GO" id="GO:0005634">
    <property type="term" value="C:nucleus"/>
    <property type="evidence" value="ECO:0007669"/>
    <property type="project" value="UniProtKB-SubCell"/>
</dbReference>
<dbReference type="InterPro" id="IPR018848">
    <property type="entry name" value="WIYLD_domain"/>
</dbReference>
<dbReference type="PROSITE" id="PS51580">
    <property type="entry name" value="SAM_MT43_3"/>
    <property type="match status" value="1"/>
</dbReference>
<evidence type="ECO:0000259" key="9">
    <source>
        <dbReference type="PROSITE" id="PS50280"/>
    </source>
</evidence>
<dbReference type="InterPro" id="IPR043017">
    <property type="entry name" value="WIYLD_dom_sf"/>
</dbReference>
<evidence type="ECO:0000256" key="6">
    <source>
        <dbReference type="ARBA" id="ARBA00022833"/>
    </source>
</evidence>
<dbReference type="STRING" id="3775.A0A1Q3CP52"/>
<evidence type="ECO:0000256" key="2">
    <source>
        <dbReference type="ARBA" id="ARBA00004286"/>
    </source>
</evidence>
<dbReference type="Gene3D" id="2.170.270.10">
    <property type="entry name" value="SET domain"/>
    <property type="match status" value="1"/>
</dbReference>
<keyword evidence="3" id="KW-0158">Chromosome</keyword>
<proteinExistence type="predicted"/>
<feature type="region of interest" description="Disordered" evidence="8">
    <location>
        <begin position="304"/>
        <end position="332"/>
    </location>
</feature>
<dbReference type="Proteomes" id="UP000187406">
    <property type="component" value="Unassembled WGS sequence"/>
</dbReference>
<evidence type="ECO:0000313" key="11">
    <source>
        <dbReference type="EMBL" id="GAV82044.1"/>
    </source>
</evidence>
<feature type="domain" description="Pre-SET" evidence="10">
    <location>
        <begin position="585"/>
        <end position="679"/>
    </location>
</feature>
<evidence type="ECO:0000259" key="10">
    <source>
        <dbReference type="PROSITE" id="PS50867"/>
    </source>
</evidence>
<organism evidence="11 12">
    <name type="scientific">Cephalotus follicularis</name>
    <name type="common">Albany pitcher plant</name>
    <dbReference type="NCBI Taxonomy" id="3775"/>
    <lineage>
        <taxon>Eukaryota</taxon>
        <taxon>Viridiplantae</taxon>
        <taxon>Streptophyta</taxon>
        <taxon>Embryophyta</taxon>
        <taxon>Tracheophyta</taxon>
        <taxon>Spermatophyta</taxon>
        <taxon>Magnoliopsida</taxon>
        <taxon>eudicotyledons</taxon>
        <taxon>Gunneridae</taxon>
        <taxon>Pentapetalae</taxon>
        <taxon>rosids</taxon>
        <taxon>fabids</taxon>
        <taxon>Oxalidales</taxon>
        <taxon>Cephalotaceae</taxon>
        <taxon>Cephalotus</taxon>
    </lineage>
</organism>
<keyword evidence="5" id="KW-0479">Metal-binding</keyword>
<dbReference type="Pfam" id="PF10440">
    <property type="entry name" value="WIYLD"/>
    <property type="match status" value="1"/>
</dbReference>
<dbReference type="EMBL" id="BDDD01002547">
    <property type="protein sequence ID" value="GAV82044.1"/>
    <property type="molecule type" value="Genomic_DNA"/>
</dbReference>
<dbReference type="GO" id="GO:0005694">
    <property type="term" value="C:chromosome"/>
    <property type="evidence" value="ECO:0007669"/>
    <property type="project" value="UniProtKB-SubCell"/>
</dbReference>
<dbReference type="InterPro" id="IPR001214">
    <property type="entry name" value="SET_dom"/>
</dbReference>
<feature type="region of interest" description="Disordered" evidence="8">
    <location>
        <begin position="193"/>
        <end position="228"/>
    </location>
</feature>